<dbReference type="EMBL" id="BDUF01000007">
    <property type="protein sequence ID" value="GAX88668.1"/>
    <property type="molecule type" value="Genomic_DNA"/>
</dbReference>
<dbReference type="EC" id="2.3.1.157" evidence="18"/>
<evidence type="ECO:0000256" key="16">
    <source>
        <dbReference type="ARBA" id="ARBA00048493"/>
    </source>
</evidence>
<feature type="active site" description="Proton acceptor" evidence="18">
    <location>
        <position position="362"/>
    </location>
</feature>
<comment type="function">
    <text evidence="17 18">Catalyzes the last two sequential reactions in the de novo biosynthetic pathway for UDP-N-acetylglucosamine (UDP-GlcNAc). The C-terminal domain catalyzes the transfer of acetyl group from acetyl coenzyme A to glucosamine-1-phosphate (GlcN-1-P) to produce N-acetylglucosamine-1-phosphate (GlcNAc-1-P), which is converted into UDP-GlcNAc by the transfer of uridine 5-monophosphate (from uridine 5-triphosphate), a reaction catalyzed by the N-terminal domain.</text>
</comment>
<evidence type="ECO:0000256" key="1">
    <source>
        <dbReference type="ARBA" id="ARBA00004496"/>
    </source>
</evidence>
<sequence length="463" mass="49617">MSINAVVLAAGQGTRMKSRRHKVLHPVCGKPMIRHILDALQTAGITRPIVVIGSLGEQVQAALGDDVEFVWQKEQLGTGHAVMQVAPLLESGAGITLVCTGDTPLITADTFKNLIELHQQKGAAVTVLSGLLDNPFGYGRIIRGDDGSVLRIVEEKDASAEEKAVREINSGTYCFDTPSLLEALKHLTNDNAQGEYYLTDCIDILRRQGRKVAAYCATDADEIMGVNDRIQLAVVEQLLREKIRRDHMRNGVTLLDPSSVYIDTDVKIGADTVIYPGTFLTGFTEIGSGCEIGPNTQIQNCTLGDGSVVIQSVLIDSTFGAGVNIGPFAYVRPGSKVSNNVKIGDFVEVKNSTIGEGSKIPHLSYVGDADIGSNTNIGCGTITVNYDGITKHRTVVGNNSFIGCNTNLVAPVAVGDNSYVAAGSTITDHVPDGALAIAREKQVTKEGYKEKLEAKLRERRPEK</sequence>
<dbReference type="Gene3D" id="3.90.550.10">
    <property type="entry name" value="Spore Coat Polysaccharide Biosynthesis Protein SpsA, Chain A"/>
    <property type="match status" value="1"/>
</dbReference>
<evidence type="ECO:0000256" key="14">
    <source>
        <dbReference type="ARBA" id="ARBA00023316"/>
    </source>
</evidence>
<evidence type="ECO:0000256" key="7">
    <source>
        <dbReference type="ARBA" id="ARBA00022723"/>
    </source>
</evidence>
<dbReference type="InterPro" id="IPR011004">
    <property type="entry name" value="Trimer_LpxA-like_sf"/>
</dbReference>
<comment type="caution">
    <text evidence="20">The sequence shown here is derived from an EMBL/GenBank/DDBJ whole genome shotgun (WGS) entry which is preliminary data.</text>
</comment>
<feature type="binding site" evidence="18">
    <location>
        <position position="139"/>
    </location>
    <ligand>
        <name>UDP-N-acetyl-alpha-D-glucosamine</name>
        <dbReference type="ChEBI" id="CHEBI:57705"/>
    </ligand>
</feature>
<dbReference type="InterPro" id="IPR038009">
    <property type="entry name" value="GlmU_C_LbH"/>
</dbReference>
<dbReference type="GO" id="GO:0005737">
    <property type="term" value="C:cytoplasm"/>
    <property type="evidence" value="ECO:0007669"/>
    <property type="project" value="UniProtKB-SubCell"/>
</dbReference>
<dbReference type="InterPro" id="IPR001451">
    <property type="entry name" value="Hexapep"/>
</dbReference>
<comment type="catalytic activity">
    <reaction evidence="15 18">
        <text>alpha-D-glucosamine 1-phosphate + acetyl-CoA = N-acetyl-alpha-D-glucosamine 1-phosphate + CoA + H(+)</text>
        <dbReference type="Rhea" id="RHEA:13725"/>
        <dbReference type="ChEBI" id="CHEBI:15378"/>
        <dbReference type="ChEBI" id="CHEBI:57287"/>
        <dbReference type="ChEBI" id="CHEBI:57288"/>
        <dbReference type="ChEBI" id="CHEBI:57776"/>
        <dbReference type="ChEBI" id="CHEBI:58516"/>
        <dbReference type="EC" id="2.3.1.157"/>
    </reaction>
</comment>
<feature type="binding site" evidence="18">
    <location>
        <position position="72"/>
    </location>
    <ligand>
        <name>UDP-N-acetyl-alpha-D-glucosamine</name>
        <dbReference type="ChEBI" id="CHEBI:57705"/>
    </ligand>
</feature>
<comment type="pathway">
    <text evidence="18">Bacterial outer membrane biogenesis; LPS lipid A biosynthesis.</text>
</comment>
<feature type="binding site" evidence="18">
    <location>
        <position position="227"/>
    </location>
    <ligand>
        <name>Mg(2+)</name>
        <dbReference type="ChEBI" id="CHEBI:18420"/>
    </ligand>
</feature>
<evidence type="ECO:0000259" key="19">
    <source>
        <dbReference type="Pfam" id="PF12804"/>
    </source>
</evidence>
<protein>
    <recommendedName>
        <fullName evidence="18">Bifunctional protein GlmU</fullName>
    </recommendedName>
    <domain>
        <recommendedName>
            <fullName evidence="18">UDP-N-acetylglucosamine pyrophosphorylase</fullName>
            <ecNumber evidence="18">2.7.7.23</ecNumber>
        </recommendedName>
        <alternativeName>
            <fullName evidence="18">N-acetylglucosamine-1-phosphate uridyltransferase</fullName>
        </alternativeName>
    </domain>
    <domain>
        <recommendedName>
            <fullName evidence="18">Glucosamine-1-phosphate N-acetyltransferase</fullName>
            <ecNumber evidence="18">2.3.1.157</ecNumber>
        </recommendedName>
    </domain>
</protein>
<dbReference type="HAMAP" id="MF_01631">
    <property type="entry name" value="GlmU"/>
    <property type="match status" value="1"/>
</dbReference>
<evidence type="ECO:0000256" key="17">
    <source>
        <dbReference type="ARBA" id="ARBA00049628"/>
    </source>
</evidence>
<dbReference type="Pfam" id="PF12804">
    <property type="entry name" value="NTP_transf_3"/>
    <property type="match status" value="1"/>
</dbReference>
<dbReference type="SUPFAM" id="SSF51161">
    <property type="entry name" value="Trimeric LpxA-like enzymes"/>
    <property type="match status" value="1"/>
</dbReference>
<keyword evidence="14 18" id="KW-0961">Cell wall biogenesis/degradation</keyword>
<comment type="similarity">
    <text evidence="2 18">In the C-terminal section; belongs to the transferase hexapeptide repeat family.</text>
</comment>
<dbReference type="InterPro" id="IPR029044">
    <property type="entry name" value="Nucleotide-diphossugar_trans"/>
</dbReference>
<dbReference type="UniPathway" id="UPA00973"/>
<dbReference type="GO" id="GO:0008360">
    <property type="term" value="P:regulation of cell shape"/>
    <property type="evidence" value="ECO:0007669"/>
    <property type="project" value="UniProtKB-KW"/>
</dbReference>
<keyword evidence="11 18" id="KW-0573">Peptidoglycan synthesis</keyword>
<comment type="pathway">
    <text evidence="18">Nucleotide-sugar biosynthesis; UDP-N-acetyl-alpha-D-glucosamine biosynthesis; N-acetyl-alpha-D-glucosamine 1-phosphate from alpha-D-glucosamine 6-phosphate (route II): step 2/2.</text>
</comment>
<feature type="region of interest" description="Linker" evidence="18">
    <location>
        <begin position="230"/>
        <end position="250"/>
    </location>
</feature>
<reference evidence="21" key="1">
    <citation type="submission" date="2017-07" db="EMBL/GenBank/DDBJ databases">
        <title>Draft genome sequence of Effusibacillus lacus strain skLN1.</title>
        <authorList>
            <person name="Watanabe M."/>
            <person name="Kojima H."/>
            <person name="Fukui M."/>
        </authorList>
    </citation>
    <scope>NUCLEOTIDE SEQUENCE [LARGE SCALE GENOMIC DNA]</scope>
    <source>
        <strain evidence="21">skLN1</strain>
    </source>
</reference>
<dbReference type="Pfam" id="PF00132">
    <property type="entry name" value="Hexapep"/>
    <property type="match status" value="1"/>
</dbReference>
<dbReference type="PANTHER" id="PTHR43584:SF3">
    <property type="entry name" value="BIFUNCTIONAL PROTEIN GLMU"/>
    <property type="match status" value="1"/>
</dbReference>
<feature type="binding site" evidence="18">
    <location>
        <position position="376"/>
    </location>
    <ligand>
        <name>UDP-N-acetyl-alpha-D-glucosamine</name>
        <dbReference type="ChEBI" id="CHEBI:57705"/>
    </ligand>
</feature>
<dbReference type="InterPro" id="IPR050065">
    <property type="entry name" value="GlmU-like"/>
</dbReference>
<feature type="region of interest" description="Pyrophosphorylase" evidence="18">
    <location>
        <begin position="1"/>
        <end position="229"/>
    </location>
</feature>
<dbReference type="EC" id="2.7.7.23" evidence="18"/>
<dbReference type="CDD" id="cd02540">
    <property type="entry name" value="GT2_GlmU_N_bac"/>
    <property type="match status" value="1"/>
</dbReference>
<keyword evidence="13 18" id="KW-0012">Acyltransferase</keyword>
<comment type="subcellular location">
    <subcellularLocation>
        <location evidence="1 18">Cytoplasm</location>
    </subcellularLocation>
</comment>
<keyword evidence="6 18" id="KW-0548">Nucleotidyltransferase</keyword>
<keyword evidence="10 18" id="KW-0133">Cell shape</keyword>
<keyword evidence="21" id="KW-1185">Reference proteome</keyword>
<dbReference type="InterPro" id="IPR018357">
    <property type="entry name" value="Hexapep_transf_CS"/>
</dbReference>
<feature type="binding site" evidence="18">
    <location>
        <position position="227"/>
    </location>
    <ligand>
        <name>UDP-N-acetyl-alpha-D-glucosamine</name>
        <dbReference type="ChEBI" id="CHEBI:57705"/>
    </ligand>
</feature>
<feature type="binding site" evidence="18">
    <location>
        <begin position="8"/>
        <end position="11"/>
    </location>
    <ligand>
        <name>UDP-N-acetyl-alpha-D-glucosamine</name>
        <dbReference type="ChEBI" id="CHEBI:57705"/>
    </ligand>
</feature>
<comment type="cofactor">
    <cofactor evidence="18">
        <name>Mg(2+)</name>
        <dbReference type="ChEBI" id="CHEBI:18420"/>
    </cofactor>
    <text evidence="18">Binds 1 Mg(2+) ion per subunit.</text>
</comment>
<accession>A0A292YGT8</accession>
<dbReference type="AlphaFoldDB" id="A0A292YGT8"/>
<organism evidence="20 21">
    <name type="scientific">Effusibacillus lacus</name>
    <dbReference type="NCBI Taxonomy" id="1348429"/>
    <lineage>
        <taxon>Bacteria</taxon>
        <taxon>Bacillati</taxon>
        <taxon>Bacillota</taxon>
        <taxon>Bacilli</taxon>
        <taxon>Bacillales</taxon>
        <taxon>Alicyclobacillaceae</taxon>
        <taxon>Effusibacillus</taxon>
    </lineage>
</organism>
<dbReference type="Gene3D" id="2.160.10.10">
    <property type="entry name" value="Hexapeptide repeat proteins"/>
    <property type="match status" value="1"/>
</dbReference>
<evidence type="ECO:0000313" key="20">
    <source>
        <dbReference type="EMBL" id="GAX88668.1"/>
    </source>
</evidence>
<dbReference type="NCBIfam" id="TIGR01173">
    <property type="entry name" value="glmU"/>
    <property type="match status" value="1"/>
</dbReference>
<keyword evidence="8 18" id="KW-0677">Repeat</keyword>
<feature type="binding site" evidence="18">
    <location>
        <position position="102"/>
    </location>
    <ligand>
        <name>Mg(2+)</name>
        <dbReference type="ChEBI" id="CHEBI:18420"/>
    </ligand>
</feature>
<feature type="binding site" evidence="18">
    <location>
        <position position="350"/>
    </location>
    <ligand>
        <name>UDP-N-acetyl-alpha-D-glucosamine</name>
        <dbReference type="ChEBI" id="CHEBI:57705"/>
    </ligand>
</feature>
<evidence type="ECO:0000256" key="12">
    <source>
        <dbReference type="ARBA" id="ARBA00023268"/>
    </source>
</evidence>
<evidence type="ECO:0000256" key="15">
    <source>
        <dbReference type="ARBA" id="ARBA00048247"/>
    </source>
</evidence>
<dbReference type="Proteomes" id="UP000217785">
    <property type="component" value="Unassembled WGS sequence"/>
</dbReference>
<feature type="region of interest" description="N-acetyltransferase" evidence="18">
    <location>
        <begin position="251"/>
        <end position="463"/>
    </location>
</feature>
<comment type="caution">
    <text evidence="18">Lacks conserved residue(s) required for the propagation of feature annotation.</text>
</comment>
<feature type="binding site" evidence="18">
    <location>
        <position position="332"/>
    </location>
    <ligand>
        <name>UDP-N-acetyl-alpha-D-glucosamine</name>
        <dbReference type="ChEBI" id="CHEBI:57705"/>
    </ligand>
</feature>
<evidence type="ECO:0000256" key="2">
    <source>
        <dbReference type="ARBA" id="ARBA00007707"/>
    </source>
</evidence>
<dbReference type="PANTHER" id="PTHR43584">
    <property type="entry name" value="NUCLEOTIDYL TRANSFERASE"/>
    <property type="match status" value="1"/>
</dbReference>
<dbReference type="NCBIfam" id="NF010934">
    <property type="entry name" value="PRK14354.1"/>
    <property type="match status" value="1"/>
</dbReference>
<dbReference type="GO" id="GO:0000287">
    <property type="term" value="F:magnesium ion binding"/>
    <property type="evidence" value="ECO:0007669"/>
    <property type="project" value="UniProtKB-UniRule"/>
</dbReference>
<feature type="binding site" evidence="18">
    <location>
        <position position="365"/>
    </location>
    <ligand>
        <name>UDP-N-acetyl-alpha-D-glucosamine</name>
        <dbReference type="ChEBI" id="CHEBI:57705"/>
    </ligand>
</feature>
<evidence type="ECO:0000256" key="4">
    <source>
        <dbReference type="ARBA" id="ARBA00022490"/>
    </source>
</evidence>
<dbReference type="InterPro" id="IPR005882">
    <property type="entry name" value="Bifunctional_GlmU"/>
</dbReference>
<evidence type="ECO:0000313" key="21">
    <source>
        <dbReference type="Proteomes" id="UP000217785"/>
    </source>
</evidence>
<gene>
    <name evidence="18" type="primary">glmU</name>
    <name evidence="20" type="ORF">EFBL_0280</name>
</gene>
<feature type="binding site" evidence="18">
    <location>
        <position position="169"/>
    </location>
    <ligand>
        <name>UDP-N-acetyl-alpha-D-glucosamine</name>
        <dbReference type="ChEBI" id="CHEBI:57705"/>
    </ligand>
</feature>
<dbReference type="GO" id="GO:0006048">
    <property type="term" value="P:UDP-N-acetylglucosamine biosynthetic process"/>
    <property type="evidence" value="ECO:0007669"/>
    <property type="project" value="UniProtKB-UniPathway"/>
</dbReference>
<comment type="catalytic activity">
    <reaction evidence="16 18">
        <text>N-acetyl-alpha-D-glucosamine 1-phosphate + UTP + H(+) = UDP-N-acetyl-alpha-D-glucosamine + diphosphate</text>
        <dbReference type="Rhea" id="RHEA:13509"/>
        <dbReference type="ChEBI" id="CHEBI:15378"/>
        <dbReference type="ChEBI" id="CHEBI:33019"/>
        <dbReference type="ChEBI" id="CHEBI:46398"/>
        <dbReference type="ChEBI" id="CHEBI:57705"/>
        <dbReference type="ChEBI" id="CHEBI:57776"/>
        <dbReference type="EC" id="2.7.7.23"/>
    </reaction>
</comment>
<evidence type="ECO:0000256" key="18">
    <source>
        <dbReference type="HAMAP-Rule" id="MF_01631"/>
    </source>
</evidence>
<keyword evidence="12 18" id="KW-0511">Multifunctional enzyme</keyword>
<dbReference type="SUPFAM" id="SSF53448">
    <property type="entry name" value="Nucleotide-diphospho-sugar transferases"/>
    <property type="match status" value="1"/>
</dbReference>
<feature type="domain" description="MobA-like NTP transferase" evidence="19">
    <location>
        <begin position="5"/>
        <end position="129"/>
    </location>
</feature>
<comment type="pathway">
    <text evidence="18">Nucleotide-sugar biosynthesis; UDP-N-acetyl-alpha-D-glucosamine biosynthesis; UDP-N-acetyl-alpha-D-glucosamine from N-acetyl-alpha-D-glucosamine 1-phosphate: step 1/1.</text>
</comment>
<feature type="binding site" evidence="18">
    <location>
        <position position="439"/>
    </location>
    <ligand>
        <name>acetyl-CoA</name>
        <dbReference type="ChEBI" id="CHEBI:57288"/>
    </ligand>
</feature>
<evidence type="ECO:0000256" key="8">
    <source>
        <dbReference type="ARBA" id="ARBA00022737"/>
    </source>
</evidence>
<feature type="binding site" evidence="18">
    <location>
        <position position="154"/>
    </location>
    <ligand>
        <name>UDP-N-acetyl-alpha-D-glucosamine</name>
        <dbReference type="ChEBI" id="CHEBI:57705"/>
    </ligand>
</feature>
<evidence type="ECO:0000256" key="11">
    <source>
        <dbReference type="ARBA" id="ARBA00022984"/>
    </source>
</evidence>
<comment type="subunit">
    <text evidence="18">Homotrimer.</text>
</comment>
<evidence type="ECO:0000256" key="3">
    <source>
        <dbReference type="ARBA" id="ARBA00007947"/>
    </source>
</evidence>
<dbReference type="GO" id="GO:0019134">
    <property type="term" value="F:glucosamine-1-phosphate N-acetyltransferase activity"/>
    <property type="evidence" value="ECO:0007669"/>
    <property type="project" value="UniProtKB-UniRule"/>
</dbReference>
<dbReference type="GO" id="GO:0071555">
    <property type="term" value="P:cell wall organization"/>
    <property type="evidence" value="ECO:0007669"/>
    <property type="project" value="UniProtKB-KW"/>
</dbReference>
<keyword evidence="4 18" id="KW-0963">Cytoplasm</keyword>
<dbReference type="GO" id="GO:0003977">
    <property type="term" value="F:UDP-N-acetylglucosamine diphosphorylase activity"/>
    <property type="evidence" value="ECO:0007669"/>
    <property type="project" value="UniProtKB-UniRule"/>
</dbReference>
<dbReference type="GO" id="GO:0009245">
    <property type="term" value="P:lipid A biosynthetic process"/>
    <property type="evidence" value="ECO:0007669"/>
    <property type="project" value="UniProtKB-UniRule"/>
</dbReference>
<feature type="binding site" evidence="18">
    <location>
        <begin position="77"/>
        <end position="78"/>
    </location>
    <ligand>
        <name>UDP-N-acetyl-alpha-D-glucosamine</name>
        <dbReference type="ChEBI" id="CHEBI:57705"/>
    </ligand>
</feature>
<keyword evidence="9 18" id="KW-0460">Magnesium</keyword>
<keyword evidence="5 18" id="KW-0808">Transferase</keyword>
<evidence type="ECO:0000256" key="6">
    <source>
        <dbReference type="ARBA" id="ARBA00022695"/>
    </source>
</evidence>
<name>A0A292YGT8_9BACL</name>
<dbReference type="PROSITE" id="PS00101">
    <property type="entry name" value="HEXAPEP_TRANSFERASES"/>
    <property type="match status" value="1"/>
</dbReference>
<evidence type="ECO:0000256" key="10">
    <source>
        <dbReference type="ARBA" id="ARBA00022960"/>
    </source>
</evidence>
<feature type="binding site" evidence="18">
    <location>
        <position position="22"/>
    </location>
    <ligand>
        <name>UDP-N-acetyl-alpha-D-glucosamine</name>
        <dbReference type="ChEBI" id="CHEBI:57705"/>
    </ligand>
</feature>
<evidence type="ECO:0000256" key="5">
    <source>
        <dbReference type="ARBA" id="ARBA00022679"/>
    </source>
</evidence>
<feature type="binding site" evidence="18">
    <location>
        <position position="422"/>
    </location>
    <ligand>
        <name>acetyl-CoA</name>
        <dbReference type="ChEBI" id="CHEBI:57288"/>
    </ligand>
</feature>
<comment type="similarity">
    <text evidence="3 18">In the N-terminal section; belongs to the N-acetylglucosamine-1-phosphate uridyltransferase family.</text>
</comment>
<dbReference type="RefSeq" id="WP_096180369.1">
    <property type="nucleotide sequence ID" value="NZ_BDUF01000007.1"/>
</dbReference>
<keyword evidence="7 18" id="KW-0479">Metal-binding</keyword>
<dbReference type="GO" id="GO:0009252">
    <property type="term" value="P:peptidoglycan biosynthetic process"/>
    <property type="evidence" value="ECO:0007669"/>
    <property type="project" value="UniProtKB-UniRule"/>
</dbReference>
<feature type="binding site" evidence="18">
    <location>
        <begin position="385"/>
        <end position="386"/>
    </location>
    <ligand>
        <name>acetyl-CoA</name>
        <dbReference type="ChEBI" id="CHEBI:57288"/>
    </ligand>
</feature>
<dbReference type="InterPro" id="IPR025877">
    <property type="entry name" value="MobA-like_NTP_Trfase"/>
</dbReference>
<evidence type="ECO:0000256" key="13">
    <source>
        <dbReference type="ARBA" id="ARBA00023315"/>
    </source>
</evidence>
<dbReference type="GO" id="GO:0000902">
    <property type="term" value="P:cell morphogenesis"/>
    <property type="evidence" value="ECO:0007669"/>
    <property type="project" value="UniProtKB-UniRule"/>
</dbReference>
<proteinExistence type="inferred from homology"/>
<dbReference type="CDD" id="cd03353">
    <property type="entry name" value="LbH_GlmU_C"/>
    <property type="match status" value="1"/>
</dbReference>
<dbReference type="GO" id="GO:0016020">
    <property type="term" value="C:membrane"/>
    <property type="evidence" value="ECO:0007669"/>
    <property type="project" value="GOC"/>
</dbReference>
<dbReference type="UniPathway" id="UPA00113">
    <property type="reaction ID" value="UER00532"/>
</dbReference>
<dbReference type="OrthoDB" id="9775031at2"/>
<evidence type="ECO:0000256" key="9">
    <source>
        <dbReference type="ARBA" id="ARBA00022842"/>
    </source>
</evidence>